<evidence type="ECO:0000313" key="2">
    <source>
        <dbReference type="EMBL" id="NKE68423.1"/>
    </source>
</evidence>
<proteinExistence type="predicted"/>
<evidence type="ECO:0000259" key="1">
    <source>
        <dbReference type="Pfam" id="PF18478"/>
    </source>
</evidence>
<name>A0A7X6I8H4_9BURK</name>
<comment type="caution">
    <text evidence="2">The sequence shown here is derived from an EMBL/GenBank/DDBJ whole genome shotgun (WGS) entry which is preliminary data.</text>
</comment>
<sequence length="136" mass="15744">MKFFFDNNLPPAFAHALAALCDRDPDIAAVIHLRDRFPGDTKDPVWIPELVKEFGPWYVLSIDKFKKDHRAEREAIRRAGLTVYVLDSQWSGQPYWSKAARLVLWWPTLTKHASLSSGGVYRVPWRFTNQSRLEAC</sequence>
<dbReference type="Pfam" id="PF18478">
    <property type="entry name" value="PIN_10"/>
    <property type="match status" value="1"/>
</dbReference>
<gene>
    <name evidence="2" type="ORF">RAMLITH_21635</name>
</gene>
<dbReference type="InterPro" id="IPR041375">
    <property type="entry name" value="VapC45_PIN-like"/>
</dbReference>
<feature type="domain" description="VapC45 PIN like" evidence="1">
    <location>
        <begin position="1"/>
        <end position="87"/>
    </location>
</feature>
<dbReference type="Proteomes" id="UP000521868">
    <property type="component" value="Unassembled WGS sequence"/>
</dbReference>
<reference evidence="2 3" key="1">
    <citation type="journal article" date="2020" name="Nature">
        <title>Bacterial chemolithoautotrophy via manganese oxidation.</title>
        <authorList>
            <person name="Yu H."/>
            <person name="Leadbetter J.R."/>
        </authorList>
    </citation>
    <scope>NUCLEOTIDE SEQUENCE [LARGE SCALE GENOMIC DNA]</scope>
    <source>
        <strain evidence="2 3">RBP-1</strain>
    </source>
</reference>
<organism evidence="2 3">
    <name type="scientific">Ramlibacter lithotrophicus</name>
    <dbReference type="NCBI Taxonomy" id="2606681"/>
    <lineage>
        <taxon>Bacteria</taxon>
        <taxon>Pseudomonadati</taxon>
        <taxon>Pseudomonadota</taxon>
        <taxon>Betaproteobacteria</taxon>
        <taxon>Burkholderiales</taxon>
        <taxon>Comamonadaceae</taxon>
        <taxon>Ramlibacter</taxon>
    </lineage>
</organism>
<evidence type="ECO:0000313" key="3">
    <source>
        <dbReference type="Proteomes" id="UP000521868"/>
    </source>
</evidence>
<accession>A0A7X6I8H4</accession>
<dbReference type="EMBL" id="VTOX01000010">
    <property type="protein sequence ID" value="NKE68423.1"/>
    <property type="molecule type" value="Genomic_DNA"/>
</dbReference>
<keyword evidence="3" id="KW-1185">Reference proteome</keyword>
<dbReference type="AlphaFoldDB" id="A0A7X6I8H4"/>
<protein>
    <recommendedName>
        <fullName evidence="1">VapC45 PIN like domain-containing protein</fullName>
    </recommendedName>
</protein>
<dbReference type="RefSeq" id="WP_168109542.1">
    <property type="nucleotide sequence ID" value="NZ_VTOX01000010.1"/>
</dbReference>